<dbReference type="Proteomes" id="UP000828251">
    <property type="component" value="Unassembled WGS sequence"/>
</dbReference>
<organism evidence="1 2">
    <name type="scientific">Gossypium stocksii</name>
    <dbReference type="NCBI Taxonomy" id="47602"/>
    <lineage>
        <taxon>Eukaryota</taxon>
        <taxon>Viridiplantae</taxon>
        <taxon>Streptophyta</taxon>
        <taxon>Embryophyta</taxon>
        <taxon>Tracheophyta</taxon>
        <taxon>Spermatophyta</taxon>
        <taxon>Magnoliopsida</taxon>
        <taxon>eudicotyledons</taxon>
        <taxon>Gunneridae</taxon>
        <taxon>Pentapetalae</taxon>
        <taxon>rosids</taxon>
        <taxon>malvids</taxon>
        <taxon>Malvales</taxon>
        <taxon>Malvaceae</taxon>
        <taxon>Malvoideae</taxon>
        <taxon>Gossypium</taxon>
    </lineage>
</organism>
<gene>
    <name evidence="1" type="ORF">J1N35_040119</name>
</gene>
<evidence type="ECO:0000313" key="2">
    <source>
        <dbReference type="Proteomes" id="UP000828251"/>
    </source>
</evidence>
<keyword evidence="2" id="KW-1185">Reference proteome</keyword>
<sequence length="89" mass="10399">MVWAWLTFFKDRVRLVTGYGEEVQISGEENLEHTNRTRTEEEIGQGFKVCIKPLSLRLYLPPPIFGAQMSPKEINLEHTIKPMTIYVLY</sequence>
<evidence type="ECO:0000313" key="1">
    <source>
        <dbReference type="EMBL" id="KAH1038376.1"/>
    </source>
</evidence>
<dbReference type="EMBL" id="JAIQCV010000012">
    <property type="protein sequence ID" value="KAH1038376.1"/>
    <property type="molecule type" value="Genomic_DNA"/>
</dbReference>
<comment type="caution">
    <text evidence="1">The sequence shown here is derived from an EMBL/GenBank/DDBJ whole genome shotgun (WGS) entry which is preliminary data.</text>
</comment>
<dbReference type="AlphaFoldDB" id="A0A9D3UCZ8"/>
<reference evidence="1 2" key="1">
    <citation type="journal article" date="2021" name="Plant Biotechnol. J.">
        <title>Multi-omics assisted identification of the key and species-specific regulatory components of drought-tolerant mechanisms in Gossypium stocksii.</title>
        <authorList>
            <person name="Yu D."/>
            <person name="Ke L."/>
            <person name="Zhang D."/>
            <person name="Wu Y."/>
            <person name="Sun Y."/>
            <person name="Mei J."/>
            <person name="Sun J."/>
            <person name="Sun Y."/>
        </authorList>
    </citation>
    <scope>NUCLEOTIDE SEQUENCE [LARGE SCALE GENOMIC DNA]</scope>
    <source>
        <strain evidence="2">cv. E1</strain>
        <tissue evidence="1">Leaf</tissue>
    </source>
</reference>
<name>A0A9D3UCZ8_9ROSI</name>
<proteinExistence type="predicted"/>
<accession>A0A9D3UCZ8</accession>
<protein>
    <submittedName>
        <fullName evidence="1">Uncharacterized protein</fullName>
    </submittedName>
</protein>